<evidence type="ECO:0000256" key="3">
    <source>
        <dbReference type="RuleBase" id="RU367006"/>
    </source>
</evidence>
<dbReference type="GO" id="GO:0008237">
    <property type="term" value="F:metallopeptidase activity"/>
    <property type="evidence" value="ECO:0007669"/>
    <property type="project" value="InterPro"/>
</dbReference>
<name>T1L3U8_TETUR</name>
<dbReference type="HOGENOM" id="CLU_027018_1_2_1"/>
<gene>
    <name evidence="5" type="primary">107370009</name>
</gene>
<dbReference type="STRING" id="32264.T1L3U8"/>
<dbReference type="Pfam" id="PF01398">
    <property type="entry name" value="JAB"/>
    <property type="match status" value="1"/>
</dbReference>
<dbReference type="InterPro" id="IPR024969">
    <property type="entry name" value="EIF3F/CSN6-like_C"/>
</dbReference>
<evidence type="ECO:0000256" key="2">
    <source>
        <dbReference type="ARBA" id="ARBA00014871"/>
    </source>
</evidence>
<dbReference type="PROSITE" id="PS50249">
    <property type="entry name" value="MPN"/>
    <property type="match status" value="1"/>
</dbReference>
<keyword evidence="6" id="KW-1185">Reference proteome</keyword>
<dbReference type="InterPro" id="IPR037518">
    <property type="entry name" value="MPN"/>
</dbReference>
<dbReference type="EMBL" id="CAEY01001043">
    <property type="status" value="NOT_ANNOTATED_CDS"/>
    <property type="molecule type" value="Genomic_DNA"/>
</dbReference>
<dbReference type="GO" id="GO:0008180">
    <property type="term" value="C:COP9 signalosome"/>
    <property type="evidence" value="ECO:0007669"/>
    <property type="project" value="UniProtKB-UniRule"/>
</dbReference>
<dbReference type="OrthoDB" id="1378at2759"/>
<evidence type="ECO:0000313" key="6">
    <source>
        <dbReference type="Proteomes" id="UP000015104"/>
    </source>
</evidence>
<proteinExistence type="inferred from homology"/>
<reference evidence="6" key="1">
    <citation type="submission" date="2011-08" db="EMBL/GenBank/DDBJ databases">
        <authorList>
            <person name="Rombauts S."/>
        </authorList>
    </citation>
    <scope>NUCLEOTIDE SEQUENCE</scope>
    <source>
        <strain evidence="6">London</strain>
    </source>
</reference>
<dbReference type="InterPro" id="IPR033859">
    <property type="entry name" value="MPN_CSN6"/>
</dbReference>
<dbReference type="eggNOG" id="KOG3050">
    <property type="taxonomic scope" value="Eukaryota"/>
</dbReference>
<dbReference type="PANTHER" id="PTHR10540">
    <property type="entry name" value="EUKARYOTIC TRANSLATION INITIATION FACTOR 3 SUBUNIT F-RELATED"/>
    <property type="match status" value="1"/>
</dbReference>
<dbReference type="Proteomes" id="UP000015104">
    <property type="component" value="Unassembled WGS sequence"/>
</dbReference>
<dbReference type="GO" id="GO:0005737">
    <property type="term" value="C:cytoplasm"/>
    <property type="evidence" value="ECO:0007669"/>
    <property type="project" value="UniProtKB-SubCell"/>
</dbReference>
<accession>T1L3U8</accession>
<keyword evidence="3" id="KW-0736">Signalosome</keyword>
<keyword evidence="3" id="KW-0539">Nucleus</keyword>
<dbReference type="CDD" id="cd08063">
    <property type="entry name" value="MPN_CSN6"/>
    <property type="match status" value="1"/>
</dbReference>
<comment type="subcellular location">
    <subcellularLocation>
        <location evidence="3">Cytoplasm</location>
    </subcellularLocation>
    <subcellularLocation>
        <location evidence="3">Nucleus</location>
    </subcellularLocation>
</comment>
<dbReference type="OMA" id="SEHWMRE"/>
<dbReference type="Pfam" id="PF13012">
    <property type="entry name" value="MitMem_reg"/>
    <property type="match status" value="1"/>
</dbReference>
<sequence length="309" mass="35513">MASVSNTGSLIAYLHPVVIMNISDHWTRLKVQNTGDQQVIGALIGKQEGRNIEIMSSFELLFDRVEGDIIIDKEYYFQKEAQFKQVFPDLDFIGWYTIGDVPNDSDIKVQQQICEINESPIFLKLNPYSPHSKLPVNMYETVIDIVNGEAKMLFIDLNYSIKTEEAERIGLDHIATLSSVTEGPECQSSVISELLSCQMNAVKMLRERINIVLAYVNDTHKGIIPWNDEILRDINNLCHRLPVVNNKRYSDDYYRLNNDIALATYLSTITKVTNTLNEFVQRFNIFYEHHGMSRKIRAAFIIKKDDLVL</sequence>
<dbReference type="FunFam" id="3.40.140.10:FF:000075">
    <property type="entry name" value="COP9 signalosome complex subunit 6"/>
    <property type="match status" value="1"/>
</dbReference>
<dbReference type="EnsemblMetazoa" id="tetur36g01180.1">
    <property type="protein sequence ID" value="tetur36g01180.1"/>
    <property type="gene ID" value="tetur36g01180"/>
</dbReference>
<dbReference type="SMART" id="SM00232">
    <property type="entry name" value="JAB_MPN"/>
    <property type="match status" value="1"/>
</dbReference>
<dbReference type="AlphaFoldDB" id="T1L3U8"/>
<keyword evidence="3" id="KW-0963">Cytoplasm</keyword>
<dbReference type="Gene3D" id="3.40.140.10">
    <property type="entry name" value="Cytidine Deaminase, domain 2"/>
    <property type="match status" value="1"/>
</dbReference>
<feature type="domain" description="MPN" evidence="4">
    <location>
        <begin position="12"/>
        <end position="145"/>
    </location>
</feature>
<protein>
    <recommendedName>
        <fullName evidence="2 3">COP9 signalosome complex subunit 6</fullName>
    </recommendedName>
</protein>
<comment type="similarity">
    <text evidence="1 3">Belongs to the peptidase M67A family. CSN6 subfamily.</text>
</comment>
<reference evidence="5" key="2">
    <citation type="submission" date="2015-06" db="UniProtKB">
        <authorList>
            <consortium name="EnsemblMetazoa"/>
        </authorList>
    </citation>
    <scope>IDENTIFICATION</scope>
</reference>
<evidence type="ECO:0000256" key="1">
    <source>
        <dbReference type="ARBA" id="ARBA00010893"/>
    </source>
</evidence>
<comment type="function">
    <text evidence="3">Component of the COP9 signalosome complex (CSN), a complex involved in various cellular and developmental processes.</text>
</comment>
<evidence type="ECO:0000313" key="5">
    <source>
        <dbReference type="EnsemblMetazoa" id="tetur36g01180.1"/>
    </source>
</evidence>
<dbReference type="KEGG" id="tut:107370009"/>
<dbReference type="InterPro" id="IPR000555">
    <property type="entry name" value="JAMM/MPN+_dom"/>
</dbReference>
<dbReference type="GO" id="GO:0000338">
    <property type="term" value="P:protein deneddylation"/>
    <property type="evidence" value="ECO:0007669"/>
    <property type="project" value="InterPro"/>
</dbReference>
<organism evidence="5 6">
    <name type="scientific">Tetranychus urticae</name>
    <name type="common">Two-spotted spider mite</name>
    <dbReference type="NCBI Taxonomy" id="32264"/>
    <lineage>
        <taxon>Eukaryota</taxon>
        <taxon>Metazoa</taxon>
        <taxon>Ecdysozoa</taxon>
        <taxon>Arthropoda</taxon>
        <taxon>Chelicerata</taxon>
        <taxon>Arachnida</taxon>
        <taxon>Acari</taxon>
        <taxon>Acariformes</taxon>
        <taxon>Trombidiformes</taxon>
        <taxon>Prostigmata</taxon>
        <taxon>Eleutherengona</taxon>
        <taxon>Raphignathae</taxon>
        <taxon>Tetranychoidea</taxon>
        <taxon>Tetranychidae</taxon>
        <taxon>Tetranychus</taxon>
    </lineage>
</organism>
<dbReference type="PANTHER" id="PTHR10540:SF8">
    <property type="entry name" value="COP9 SIGNALOSOME COMPLEX SUBUNIT 6"/>
    <property type="match status" value="1"/>
</dbReference>
<evidence type="ECO:0000259" key="4">
    <source>
        <dbReference type="PROSITE" id="PS50249"/>
    </source>
</evidence>